<name>A0ABZ3E8Y5_9GAMM</name>
<evidence type="ECO:0000313" key="1">
    <source>
        <dbReference type="EMBL" id="XAF56169.1"/>
    </source>
</evidence>
<evidence type="ECO:0000313" key="2">
    <source>
        <dbReference type="Proteomes" id="UP001445268"/>
    </source>
</evidence>
<dbReference type="EMBL" id="CP152382">
    <property type="protein sequence ID" value="XAF56169.1"/>
    <property type="molecule type" value="Genomic_DNA"/>
</dbReference>
<proteinExistence type="predicted"/>
<keyword evidence="2" id="KW-1185">Reference proteome</keyword>
<dbReference type="Proteomes" id="UP001445268">
    <property type="component" value="Plasmid unnamed2"/>
</dbReference>
<accession>A0ABZ3E8Y5</accession>
<gene>
    <name evidence="1" type="ORF">AAGT77_20660</name>
</gene>
<sequence length="69" mass="7861">METLQAIREAQITARQNDVAYTLFMESGEHKRKPVENLSHAVMGIDFSLNQDQALIGFVFPSGRFEGRY</sequence>
<geneLocation type="plasmid" evidence="1 2">
    <name>unnamed2</name>
</geneLocation>
<dbReference type="RefSeq" id="WP_342632717.1">
    <property type="nucleotide sequence ID" value="NZ_CP152382.1"/>
</dbReference>
<keyword evidence="1" id="KW-0614">Plasmid</keyword>
<reference evidence="1 2" key="1">
    <citation type="submission" date="2024-04" db="EMBL/GenBank/DDBJ databases">
        <title>Marinobacter sp. SBY-1.</title>
        <authorList>
            <person name="Pan C."/>
        </authorList>
    </citation>
    <scope>NUCLEOTIDE SEQUENCE [LARGE SCALE GENOMIC DNA]</scope>
    <source>
        <strain evidence="1 2">SBY-1</strain>
        <plasmid evidence="1 2">unnamed2</plasmid>
    </source>
</reference>
<protein>
    <submittedName>
        <fullName evidence="1">Uncharacterized protein</fullName>
    </submittedName>
</protein>
<organism evidence="1 2">
    <name type="scientific">Marinobacter alkaliphilus</name>
    <dbReference type="NCBI Taxonomy" id="254719"/>
    <lineage>
        <taxon>Bacteria</taxon>
        <taxon>Pseudomonadati</taxon>
        <taxon>Pseudomonadota</taxon>
        <taxon>Gammaproteobacteria</taxon>
        <taxon>Pseudomonadales</taxon>
        <taxon>Marinobacteraceae</taxon>
        <taxon>Marinobacter</taxon>
    </lineage>
</organism>